<evidence type="ECO:0000313" key="3">
    <source>
        <dbReference type="Proteomes" id="UP000222163"/>
    </source>
</evidence>
<dbReference type="EMBL" id="PDUU01001062">
    <property type="protein sequence ID" value="PHN95797.1"/>
    <property type="molecule type" value="Genomic_DNA"/>
</dbReference>
<dbReference type="AlphaFoldDB" id="A0A2G1BP42"/>
<feature type="region of interest" description="Disordered" evidence="1">
    <location>
        <begin position="19"/>
        <end position="88"/>
    </location>
</feature>
<sequence length="88" mass="10435">LGRGDKKYQLLRRIKKGFEPKKTFKKRKKKGGFSIDQKLRYENERNETERKKFQNFSENGGIFKIDEKMNSSGSSRKSPERGGKHWPK</sequence>
<gene>
    <name evidence="2" type="ORF">CSC81_18605</name>
</gene>
<name>A0A2G1BP42_9FLAO</name>
<organism evidence="2 3">
    <name type="scientific">Tenacibaculum discolor</name>
    <dbReference type="NCBI Taxonomy" id="361581"/>
    <lineage>
        <taxon>Bacteria</taxon>
        <taxon>Pseudomonadati</taxon>
        <taxon>Bacteroidota</taxon>
        <taxon>Flavobacteriia</taxon>
        <taxon>Flavobacteriales</taxon>
        <taxon>Flavobacteriaceae</taxon>
        <taxon>Tenacibaculum</taxon>
    </lineage>
</organism>
<comment type="caution">
    <text evidence="2">The sequence shown here is derived from an EMBL/GenBank/DDBJ whole genome shotgun (WGS) entry which is preliminary data.</text>
</comment>
<feature type="non-terminal residue" evidence="2">
    <location>
        <position position="1"/>
    </location>
</feature>
<evidence type="ECO:0000256" key="1">
    <source>
        <dbReference type="SAM" id="MobiDB-lite"/>
    </source>
</evidence>
<feature type="compositionally biased region" description="Basic and acidic residues" evidence="1">
    <location>
        <begin position="37"/>
        <end position="52"/>
    </location>
</feature>
<protein>
    <submittedName>
        <fullName evidence="2">Uncharacterized protein</fullName>
    </submittedName>
</protein>
<evidence type="ECO:0000313" key="2">
    <source>
        <dbReference type="EMBL" id="PHN95797.1"/>
    </source>
</evidence>
<reference evidence="2 3" key="1">
    <citation type="journal article" date="2016" name="Nat. Commun.">
        <title>Microbial interactions lead to rapid micro-scale successions on model marine particles.</title>
        <authorList>
            <person name="Datta M.S."/>
            <person name="Sliwerska E."/>
            <person name="Gore J."/>
            <person name="Polz M.F."/>
            <person name="Cordero O.X."/>
        </authorList>
    </citation>
    <scope>NUCLEOTIDE SEQUENCE [LARGE SCALE GENOMIC DNA]</scope>
    <source>
        <strain evidence="2 3">4G03</strain>
    </source>
</reference>
<dbReference type="Proteomes" id="UP000222163">
    <property type="component" value="Unassembled WGS sequence"/>
</dbReference>
<accession>A0A2G1BP42</accession>
<proteinExistence type="predicted"/>
<feature type="compositionally biased region" description="Basic and acidic residues" evidence="1">
    <location>
        <begin position="77"/>
        <end position="88"/>
    </location>
</feature>